<name>A0AAG5CQ13_ANOAO</name>
<feature type="region of interest" description="Disordered" evidence="7">
    <location>
        <begin position="276"/>
        <end position="307"/>
    </location>
</feature>
<keyword evidence="4" id="KW-0238">DNA-binding</keyword>
<dbReference type="PANTHER" id="PTHR20338">
    <property type="entry name" value="NUCLEAR RESPIRATORY FACTOR 1"/>
    <property type="match status" value="1"/>
</dbReference>
<evidence type="ECO:0000256" key="4">
    <source>
        <dbReference type="ARBA" id="ARBA00023125"/>
    </source>
</evidence>
<organism evidence="9 10">
    <name type="scientific">Anopheles atroparvus</name>
    <name type="common">European mosquito</name>
    <dbReference type="NCBI Taxonomy" id="41427"/>
    <lineage>
        <taxon>Eukaryota</taxon>
        <taxon>Metazoa</taxon>
        <taxon>Ecdysozoa</taxon>
        <taxon>Arthropoda</taxon>
        <taxon>Hexapoda</taxon>
        <taxon>Insecta</taxon>
        <taxon>Pterygota</taxon>
        <taxon>Neoptera</taxon>
        <taxon>Endopterygota</taxon>
        <taxon>Diptera</taxon>
        <taxon>Nematocera</taxon>
        <taxon>Culicoidea</taxon>
        <taxon>Culicidae</taxon>
        <taxon>Anophelinae</taxon>
        <taxon>Anopheles</taxon>
    </lineage>
</organism>
<dbReference type="GO" id="GO:0006357">
    <property type="term" value="P:regulation of transcription by RNA polymerase II"/>
    <property type="evidence" value="ECO:0007669"/>
    <property type="project" value="InterPro"/>
</dbReference>
<feature type="domain" description="Nuclear respiratory factor 1 NLS/DNA-binding dimerisation" evidence="8">
    <location>
        <begin position="11"/>
        <end position="111"/>
    </location>
</feature>
<protein>
    <recommendedName>
        <fullName evidence="8">Nuclear respiratory factor 1 NLS/DNA-binding dimerisation domain-containing protein</fullName>
    </recommendedName>
</protein>
<comment type="similarity">
    <text evidence="2">Belongs to the NRF1/Ewg family.</text>
</comment>
<accession>A0AAG5CQ13</accession>
<dbReference type="InterPro" id="IPR039142">
    <property type="entry name" value="NRF1/Ewg"/>
</dbReference>
<dbReference type="Proteomes" id="UP000075880">
    <property type="component" value="Unassembled WGS sequence"/>
</dbReference>
<evidence type="ECO:0000256" key="1">
    <source>
        <dbReference type="ARBA" id="ARBA00004123"/>
    </source>
</evidence>
<dbReference type="GO" id="GO:0003677">
    <property type="term" value="F:DNA binding"/>
    <property type="evidence" value="ECO:0007669"/>
    <property type="project" value="UniProtKB-KW"/>
</dbReference>
<proteinExistence type="inferred from homology"/>
<dbReference type="GO" id="GO:0005634">
    <property type="term" value="C:nucleus"/>
    <property type="evidence" value="ECO:0007669"/>
    <property type="project" value="UniProtKB-SubCell"/>
</dbReference>
<evidence type="ECO:0000256" key="7">
    <source>
        <dbReference type="SAM" id="MobiDB-lite"/>
    </source>
</evidence>
<comment type="subcellular location">
    <subcellularLocation>
        <location evidence="1">Nucleus</location>
    </subcellularLocation>
</comment>
<keyword evidence="3" id="KW-0805">Transcription regulation</keyword>
<dbReference type="InterPro" id="IPR019525">
    <property type="entry name" value="Nrf1_NLS/DNA-bd_dimer"/>
</dbReference>
<dbReference type="AlphaFoldDB" id="A0AAG5CQ13"/>
<keyword evidence="6" id="KW-0539">Nucleus</keyword>
<keyword evidence="10" id="KW-1185">Reference proteome</keyword>
<dbReference type="Pfam" id="PF10491">
    <property type="entry name" value="Nrf1_DNA-bind"/>
    <property type="match status" value="1"/>
</dbReference>
<keyword evidence="5" id="KW-0804">Transcription</keyword>
<evidence type="ECO:0000256" key="3">
    <source>
        <dbReference type="ARBA" id="ARBA00023015"/>
    </source>
</evidence>
<evidence type="ECO:0000256" key="2">
    <source>
        <dbReference type="ARBA" id="ARBA00005713"/>
    </source>
</evidence>
<evidence type="ECO:0000313" key="9">
    <source>
        <dbReference type="EnsemblMetazoa" id="ENSAATROPP000604"/>
    </source>
</evidence>
<dbReference type="GO" id="GO:0003700">
    <property type="term" value="F:DNA-binding transcription factor activity"/>
    <property type="evidence" value="ECO:0007669"/>
    <property type="project" value="InterPro"/>
</dbReference>
<sequence>MPQSEEKVGNEGSNNRISNMPLLIADGYPTSLNKITEAQLEKFIPFMVQCSLGYIKIHSLDEFKEPEWWPKELEFTNPFKRPKSFTGNWLHMMKQIVVECYSFHQCVYLLRYCNDLASYQPTSLRFINNYNSTTSLFERISNKLLVTFRNENMLYDQEHKIQKSRKCLLPKQSSSQYNQSNQAEMVISEGFDIYLCDNCDAELYSYGALVEHERVCLKEQSIPAMETSSDDDDVIFCGEVFDPQLPLESSARARTEQQKKHFLAQNFTLVCANSSDTADSNDVATPSKAKGSSADVESAANEISPGKHRRLPRRTRYVITLAKCPQIPLSSPLGQSLVKSTNANCSPEYANERLERMDRFCHAPPLPPGTGHLLRQQRSGQEPLSVLDRRLPKWLYTKPRISSVPVTYKRPTDEPIEPYHDYKFPRRQFSTKHRWKNYMFYNKPLIQRCKSCSIRLKRMTPSEMRFLIEWPGVERRKREAELAAEQERQRRKEAADRAMIIDSIDLCSSSEEEEDPMVDTTQDVSEAFELASTTPSPVMLDGTTEGTVTSTTVSDWEETNGDDADLETIVLEGDDAEVVPRSNVMFDNPKAAASNGLRRSVGAPMASNPSPFHATLLSERALRLNQSLPTAATGTGVPLVRPMYLYTNCNRTTLSVGGTPGASVADSNRLLKENRVSGWMQNGIAHADVVGNPAPLPAMGQSHTMLLTTPSVRALFPVTFANGSVGVSSHLGGSVVQTLTTTTFANQTVHKRRLSVARTAGPSATVVTGTVAATANLQ</sequence>
<evidence type="ECO:0000313" key="10">
    <source>
        <dbReference type="Proteomes" id="UP000075880"/>
    </source>
</evidence>
<evidence type="ECO:0000256" key="5">
    <source>
        <dbReference type="ARBA" id="ARBA00023163"/>
    </source>
</evidence>
<evidence type="ECO:0000256" key="6">
    <source>
        <dbReference type="ARBA" id="ARBA00023242"/>
    </source>
</evidence>
<reference evidence="9" key="1">
    <citation type="submission" date="2024-04" db="UniProtKB">
        <authorList>
            <consortium name="EnsemblMetazoa"/>
        </authorList>
    </citation>
    <scope>IDENTIFICATION</scope>
    <source>
        <strain evidence="9">EBRO</strain>
    </source>
</reference>
<evidence type="ECO:0000259" key="8">
    <source>
        <dbReference type="Pfam" id="PF10491"/>
    </source>
</evidence>
<dbReference type="EnsemblMetazoa" id="ENSAATROPT000636">
    <property type="protein sequence ID" value="ENSAATROPP000604"/>
    <property type="gene ID" value="ENSAATROPG000517"/>
</dbReference>